<comment type="similarity">
    <text evidence="1">Belongs to the isochorismatase family.</text>
</comment>
<evidence type="ECO:0000256" key="1">
    <source>
        <dbReference type="ARBA" id="ARBA00006336"/>
    </source>
</evidence>
<dbReference type="InterPro" id="IPR000868">
    <property type="entry name" value="Isochorismatase-like_dom"/>
</dbReference>
<evidence type="ECO:0000313" key="4">
    <source>
        <dbReference type="EMBL" id="KAK6978129.1"/>
    </source>
</evidence>
<dbReference type="PANTHER" id="PTHR43559">
    <property type="entry name" value="HYDROLASE YCAC-RELATED"/>
    <property type="match status" value="1"/>
</dbReference>
<proteinExistence type="inferred from homology"/>
<feature type="domain" description="Isochorismatase-like" evidence="3">
    <location>
        <begin position="30"/>
        <end position="181"/>
    </location>
</feature>
<feature type="signal peptide" evidence="2">
    <location>
        <begin position="1"/>
        <end position="19"/>
    </location>
</feature>
<keyword evidence="5" id="KW-1185">Reference proteome</keyword>
<sequence length="235" mass="25478">MQFTLGFVALASLVACSAAYTFERIDKNNSMLLVIDHQLGLFQMVRDFGPEEYRNNILAHAALGKVFNLPTILTTSSEIGPNGPLPREILEMHPKAPLIKRAGEVNAWDNADFRAAVKATGKKQVIMAGIVTDVCTTFLALSLVEEGYTVFANADASGTFNAQVAANANARMRAAGVHVLSQFAVASDLMRDWKNTPGSPEMVPFFDRYLTQYGFMARAHAAAVHNGTILPGESE</sequence>
<evidence type="ECO:0000259" key="3">
    <source>
        <dbReference type="Pfam" id="PF00857"/>
    </source>
</evidence>
<feature type="chain" id="PRO_5043497168" evidence="2">
    <location>
        <begin position="20"/>
        <end position="235"/>
    </location>
</feature>
<dbReference type="Pfam" id="PF00857">
    <property type="entry name" value="Isochorismatase"/>
    <property type="match status" value="1"/>
</dbReference>
<organism evidence="4 5">
    <name type="scientific">Favolaschia claudopus</name>
    <dbReference type="NCBI Taxonomy" id="2862362"/>
    <lineage>
        <taxon>Eukaryota</taxon>
        <taxon>Fungi</taxon>
        <taxon>Dikarya</taxon>
        <taxon>Basidiomycota</taxon>
        <taxon>Agaricomycotina</taxon>
        <taxon>Agaricomycetes</taxon>
        <taxon>Agaricomycetidae</taxon>
        <taxon>Agaricales</taxon>
        <taxon>Marasmiineae</taxon>
        <taxon>Mycenaceae</taxon>
        <taxon>Favolaschia</taxon>
    </lineage>
</organism>
<dbReference type="EMBL" id="JAWWNJ010000161">
    <property type="protein sequence ID" value="KAK6978129.1"/>
    <property type="molecule type" value="Genomic_DNA"/>
</dbReference>
<keyword evidence="4" id="KW-0378">Hydrolase</keyword>
<accession>A0AAV9ZDE6</accession>
<keyword evidence="2" id="KW-0732">Signal</keyword>
<comment type="caution">
    <text evidence="4">The sequence shown here is derived from an EMBL/GenBank/DDBJ whole genome shotgun (WGS) entry which is preliminary data.</text>
</comment>
<protein>
    <submittedName>
        <fullName evidence="4">Isochorismatase hydrolase</fullName>
    </submittedName>
</protein>
<name>A0AAV9ZDE6_9AGAR</name>
<dbReference type="AlphaFoldDB" id="A0AAV9ZDE6"/>
<dbReference type="Gene3D" id="3.40.50.850">
    <property type="entry name" value="Isochorismatase-like"/>
    <property type="match status" value="1"/>
</dbReference>
<dbReference type="InterPro" id="IPR053152">
    <property type="entry name" value="Hydrolase_YcaC-like"/>
</dbReference>
<gene>
    <name evidence="4" type="ORF">R3P38DRAFT_2809323</name>
</gene>
<evidence type="ECO:0000313" key="5">
    <source>
        <dbReference type="Proteomes" id="UP001362999"/>
    </source>
</evidence>
<dbReference type="GO" id="GO:0016787">
    <property type="term" value="F:hydrolase activity"/>
    <property type="evidence" value="ECO:0007669"/>
    <property type="project" value="UniProtKB-KW"/>
</dbReference>
<evidence type="ECO:0000256" key="2">
    <source>
        <dbReference type="SAM" id="SignalP"/>
    </source>
</evidence>
<reference evidence="4 5" key="1">
    <citation type="journal article" date="2024" name="J Genomics">
        <title>Draft genome sequencing and assembly of Favolaschia claudopus CIRM-BRFM 2984 isolated from oak limbs.</title>
        <authorList>
            <person name="Navarro D."/>
            <person name="Drula E."/>
            <person name="Chaduli D."/>
            <person name="Cazenave R."/>
            <person name="Ahrendt S."/>
            <person name="Wang J."/>
            <person name="Lipzen A."/>
            <person name="Daum C."/>
            <person name="Barry K."/>
            <person name="Grigoriev I.V."/>
            <person name="Favel A."/>
            <person name="Rosso M.N."/>
            <person name="Martin F."/>
        </authorList>
    </citation>
    <scope>NUCLEOTIDE SEQUENCE [LARGE SCALE GENOMIC DNA]</scope>
    <source>
        <strain evidence="4 5">CIRM-BRFM 2984</strain>
    </source>
</reference>
<dbReference type="PANTHER" id="PTHR43559:SF3">
    <property type="entry name" value="HYDROLASE YCAC-RELATED"/>
    <property type="match status" value="1"/>
</dbReference>
<dbReference type="InterPro" id="IPR036380">
    <property type="entry name" value="Isochorismatase-like_sf"/>
</dbReference>
<dbReference type="Proteomes" id="UP001362999">
    <property type="component" value="Unassembled WGS sequence"/>
</dbReference>
<dbReference type="SUPFAM" id="SSF52499">
    <property type="entry name" value="Isochorismatase-like hydrolases"/>
    <property type="match status" value="1"/>
</dbReference>